<evidence type="ECO:0000313" key="5">
    <source>
        <dbReference type="Proteomes" id="UP000199134"/>
    </source>
</evidence>
<organism evidence="3 5">
    <name type="scientific">Prevotella communis</name>
    <dbReference type="NCBI Taxonomy" id="2913614"/>
    <lineage>
        <taxon>Bacteria</taxon>
        <taxon>Pseudomonadati</taxon>
        <taxon>Bacteroidota</taxon>
        <taxon>Bacteroidia</taxon>
        <taxon>Bacteroidales</taxon>
        <taxon>Prevotellaceae</taxon>
        <taxon>Prevotella</taxon>
    </lineage>
</organism>
<evidence type="ECO:0000313" key="4">
    <source>
        <dbReference type="Proteomes" id="UP000198779"/>
    </source>
</evidence>
<dbReference type="EMBL" id="FNCQ01000003">
    <property type="protein sequence ID" value="SDG38919.1"/>
    <property type="molecule type" value="Genomic_DNA"/>
</dbReference>
<accession>A0A1G7TW34</accession>
<dbReference type="GO" id="GO:0016852">
    <property type="term" value="F:sirohydrochlorin cobaltochelatase activity"/>
    <property type="evidence" value="ECO:0007669"/>
    <property type="project" value="InterPro"/>
</dbReference>
<evidence type="ECO:0000256" key="1">
    <source>
        <dbReference type="SAM" id="SignalP"/>
    </source>
</evidence>
<feature type="signal peptide" evidence="1">
    <location>
        <begin position="1"/>
        <end position="22"/>
    </location>
</feature>
<accession>A0A1H0EU85</accession>
<dbReference type="SUPFAM" id="SSF53800">
    <property type="entry name" value="Chelatase"/>
    <property type="match status" value="1"/>
</dbReference>
<evidence type="ECO:0000313" key="3">
    <source>
        <dbReference type="EMBL" id="SDN85932.1"/>
    </source>
</evidence>
<dbReference type="Pfam" id="PF06180">
    <property type="entry name" value="CbiK"/>
    <property type="match status" value="1"/>
</dbReference>
<dbReference type="GO" id="GO:0019251">
    <property type="term" value="P:anaerobic cobalamin biosynthetic process"/>
    <property type="evidence" value="ECO:0007669"/>
    <property type="project" value="InterPro"/>
</dbReference>
<proteinExistence type="predicted"/>
<dbReference type="PROSITE" id="PS51257">
    <property type="entry name" value="PROKAR_LIPOPROTEIN"/>
    <property type="match status" value="1"/>
</dbReference>
<gene>
    <name evidence="3" type="ORF">SAMN04487900_10452</name>
    <name evidence="2" type="ORF">SAMN04487901_103142</name>
</gene>
<keyword evidence="4" id="KW-1185">Reference proteome</keyword>
<reference evidence="3 4" key="2">
    <citation type="submission" date="2016-10" db="EMBL/GenBank/DDBJ databases">
        <authorList>
            <person name="Varghese N."/>
            <person name="Submissions S."/>
        </authorList>
    </citation>
    <scope>NUCLEOTIDE SEQUENCE</scope>
    <source>
        <strain evidence="3">BP1-145</strain>
        <strain evidence="4">BP1-148</strain>
    </source>
</reference>
<protein>
    <submittedName>
        <fullName evidence="3">Sirohydrochlorin cobaltochelatase</fullName>
    </submittedName>
</protein>
<dbReference type="Proteomes" id="UP000198779">
    <property type="component" value="Unassembled WGS sequence"/>
</dbReference>
<evidence type="ECO:0000313" key="2">
    <source>
        <dbReference type="EMBL" id="SDG38919.1"/>
    </source>
</evidence>
<dbReference type="EMBL" id="FNIW01000004">
    <property type="protein sequence ID" value="SDN85932.1"/>
    <property type="molecule type" value="Genomic_DNA"/>
</dbReference>
<dbReference type="InterPro" id="IPR010388">
    <property type="entry name" value="Anaerobic_Co-chelatase"/>
</dbReference>
<feature type="chain" id="PRO_5041051245" evidence="1">
    <location>
        <begin position="23"/>
        <end position="355"/>
    </location>
</feature>
<reference evidence="2 5" key="1">
    <citation type="submission" date="2016-10" db="EMBL/GenBank/DDBJ databases">
        <authorList>
            <person name="de Groot N.N."/>
        </authorList>
    </citation>
    <scope>NUCLEOTIDE SEQUENCE [LARGE SCALE GENOMIC DNA]</scope>
    <source>
        <strain evidence="5">BP1-145</strain>
        <strain evidence="2">BP1-148</strain>
    </source>
</reference>
<dbReference type="OrthoDB" id="9770331at2"/>
<sequence>MKRIKFLLMAFVAMTLGTGLVACSDDKSSSNFEKYMSAVETQVKSKKAKSGNKKALLLVAFGSTWENAHKTFKDIVADYESDASFKDYDVYFAFTSAICINRSREGEHYASQDFYAPNYWLEAFGRQKYEEVRVQSLHVIPGEEFLRLRDSYIKDFKNNVYGDLDGQYLEEGVKVFVGGPLMAEEDDVEAVATALDDQFSKYVEGDNVMAFLGHGNPEGYNYGNGNIRYNQLETALQKKNANYFVATVDQEGNLLDDLYQRMQEQGKVKQNVTLTLHALMCIAGDHAHNDMSGIENENDSWREFFVEKGFKCQYDGNDANASNNCILKGLGDYAAIRAIWKQHTKDAVEMFAEEE</sequence>
<keyword evidence="1" id="KW-0732">Signal</keyword>
<dbReference type="AlphaFoldDB" id="A0A1H0EU85"/>
<dbReference type="STRING" id="645274.SAMN04487901_103142"/>
<dbReference type="Gene3D" id="3.40.50.1400">
    <property type="match status" value="2"/>
</dbReference>
<name>A0A1H0EU85_9BACT</name>
<dbReference type="Proteomes" id="UP000199134">
    <property type="component" value="Unassembled WGS sequence"/>
</dbReference>
<dbReference type="RefSeq" id="WP_091815195.1">
    <property type="nucleotide sequence ID" value="NZ_FNCQ01000003.1"/>
</dbReference>